<name>A0ABY6M019_9FLAO</name>
<reference evidence="2" key="1">
    <citation type="submission" date="2021-08" db="EMBL/GenBank/DDBJ databases">
        <title>Flavobacterium sp. strain CC-SYL302.</title>
        <authorList>
            <person name="Lin S.-Y."/>
            <person name="Lee T.-H."/>
            <person name="Young C.-C."/>
        </authorList>
    </citation>
    <scope>NUCLEOTIDE SEQUENCE</scope>
    <source>
        <strain evidence="2">CC-SYL302</strain>
    </source>
</reference>
<dbReference type="RefSeq" id="WP_264434303.1">
    <property type="nucleotide sequence ID" value="NZ_CP081495.1"/>
</dbReference>
<feature type="domain" description="BPL/LPL catalytic" evidence="1">
    <location>
        <begin position="9"/>
        <end position="89"/>
    </location>
</feature>
<evidence type="ECO:0000259" key="1">
    <source>
        <dbReference type="Pfam" id="PF03099"/>
    </source>
</evidence>
<proteinExistence type="predicted"/>
<gene>
    <name evidence="2" type="ORF">K5I29_02610</name>
</gene>
<protein>
    <recommendedName>
        <fullName evidence="1">BPL/LPL catalytic domain-containing protein</fullName>
    </recommendedName>
</protein>
<evidence type="ECO:0000313" key="3">
    <source>
        <dbReference type="Proteomes" id="UP001163328"/>
    </source>
</evidence>
<accession>A0ABY6M019</accession>
<dbReference type="InterPro" id="IPR004143">
    <property type="entry name" value="BPL_LPL_catalytic"/>
</dbReference>
<dbReference type="SUPFAM" id="SSF55681">
    <property type="entry name" value="Class II aaRS and biotin synthetases"/>
    <property type="match status" value="1"/>
</dbReference>
<organism evidence="2 3">
    <name type="scientific">Flavobacterium agricola</name>
    <dbReference type="NCBI Taxonomy" id="2870839"/>
    <lineage>
        <taxon>Bacteria</taxon>
        <taxon>Pseudomonadati</taxon>
        <taxon>Bacteroidota</taxon>
        <taxon>Flavobacteriia</taxon>
        <taxon>Flavobacteriales</taxon>
        <taxon>Flavobacteriaceae</taxon>
        <taxon>Flavobacterium</taxon>
    </lineage>
</organism>
<dbReference type="Gene3D" id="3.30.930.10">
    <property type="entry name" value="Bira Bifunctional Protein, Domain 2"/>
    <property type="match status" value="1"/>
</dbReference>
<evidence type="ECO:0000313" key="2">
    <source>
        <dbReference type="EMBL" id="UYW01829.1"/>
    </source>
</evidence>
<sequence length="106" mass="12243">MYIIKLNAIGSTNSFLKEYIKKHEAENFTTVVAENQTDGRGQMGTTWKVEEGKNLTFSIFIKNYIETFETIFDLNCLLTTAILRVLKTYNLPPLTCQMAKRHFVSR</sequence>
<dbReference type="InterPro" id="IPR045864">
    <property type="entry name" value="aa-tRNA-synth_II/BPL/LPL"/>
</dbReference>
<dbReference type="EMBL" id="CP081495">
    <property type="protein sequence ID" value="UYW01829.1"/>
    <property type="molecule type" value="Genomic_DNA"/>
</dbReference>
<dbReference type="Proteomes" id="UP001163328">
    <property type="component" value="Chromosome"/>
</dbReference>
<dbReference type="Pfam" id="PF03099">
    <property type="entry name" value="BPL_LplA_LipB"/>
    <property type="match status" value="1"/>
</dbReference>
<keyword evidence="3" id="KW-1185">Reference proteome</keyword>